<protein>
    <submittedName>
        <fullName evidence="2">Uncharacterized protein</fullName>
    </submittedName>
</protein>
<sequence>MEVVPRARTSHVTGRFGGIKETPNGHLSWGCPGGAAGKESARNAGDLGSVPGLGRSPGEGKGCPLQYSSRENCMDYVVYGIAKSRTRLSDFHFTSLHFVSADTEKATLFHNLKKKQQNSPNLEWKETSSI</sequence>
<keyword evidence="3" id="KW-1185">Reference proteome</keyword>
<evidence type="ECO:0000313" key="3">
    <source>
        <dbReference type="Proteomes" id="UP001176941"/>
    </source>
</evidence>
<proteinExistence type="predicted"/>
<name>A0ABN8ZYE6_RANTA</name>
<organism evidence="2 3">
    <name type="scientific">Rangifer tarandus platyrhynchus</name>
    <name type="common">Svalbard reindeer</name>
    <dbReference type="NCBI Taxonomy" id="3082113"/>
    <lineage>
        <taxon>Eukaryota</taxon>
        <taxon>Metazoa</taxon>
        <taxon>Chordata</taxon>
        <taxon>Craniata</taxon>
        <taxon>Vertebrata</taxon>
        <taxon>Euteleostomi</taxon>
        <taxon>Mammalia</taxon>
        <taxon>Eutheria</taxon>
        <taxon>Laurasiatheria</taxon>
        <taxon>Artiodactyla</taxon>
        <taxon>Ruminantia</taxon>
        <taxon>Pecora</taxon>
        <taxon>Cervidae</taxon>
        <taxon>Odocoileinae</taxon>
        <taxon>Rangifer</taxon>
    </lineage>
</organism>
<accession>A0ABN8ZYE6</accession>
<dbReference type="EMBL" id="OX459944">
    <property type="protein sequence ID" value="CAI9179020.1"/>
    <property type="molecule type" value="Genomic_DNA"/>
</dbReference>
<feature type="region of interest" description="Disordered" evidence="1">
    <location>
        <begin position="32"/>
        <end position="64"/>
    </location>
</feature>
<gene>
    <name evidence="2" type="ORF">MRATA1EN1_LOCUS27982</name>
</gene>
<dbReference type="Proteomes" id="UP001176941">
    <property type="component" value="Chromosome 8"/>
</dbReference>
<reference evidence="2" key="1">
    <citation type="submission" date="2023-04" db="EMBL/GenBank/DDBJ databases">
        <authorList>
            <consortium name="ELIXIR-Norway"/>
        </authorList>
    </citation>
    <scope>NUCLEOTIDE SEQUENCE [LARGE SCALE GENOMIC DNA]</scope>
</reference>
<evidence type="ECO:0000313" key="2">
    <source>
        <dbReference type="EMBL" id="CAI9179020.1"/>
    </source>
</evidence>
<evidence type="ECO:0000256" key="1">
    <source>
        <dbReference type="SAM" id="MobiDB-lite"/>
    </source>
</evidence>